<comment type="caution">
    <text evidence="1">The sequence shown here is derived from an EMBL/GenBank/DDBJ whole genome shotgun (WGS) entry which is preliminary data.</text>
</comment>
<organism evidence="1 2">
    <name type="scientific">Corynebacterium gallinarum</name>
    <dbReference type="NCBI Taxonomy" id="2762214"/>
    <lineage>
        <taxon>Bacteria</taxon>
        <taxon>Bacillati</taxon>
        <taxon>Actinomycetota</taxon>
        <taxon>Actinomycetes</taxon>
        <taxon>Mycobacteriales</taxon>
        <taxon>Corynebacteriaceae</taxon>
        <taxon>Corynebacterium</taxon>
    </lineage>
</organism>
<evidence type="ECO:0000313" key="1">
    <source>
        <dbReference type="EMBL" id="MBD8030930.1"/>
    </source>
</evidence>
<gene>
    <name evidence="1" type="ORF">H9627_11470</name>
</gene>
<dbReference type="EMBL" id="JACSPR010000009">
    <property type="protein sequence ID" value="MBD8030930.1"/>
    <property type="molecule type" value="Genomic_DNA"/>
</dbReference>
<evidence type="ECO:0000313" key="2">
    <source>
        <dbReference type="Proteomes" id="UP000650224"/>
    </source>
</evidence>
<keyword evidence="2" id="KW-1185">Reference proteome</keyword>
<dbReference type="AlphaFoldDB" id="A0A8I0HRQ7"/>
<accession>A0A8I0HRQ7</accession>
<name>A0A8I0HRQ7_9CORY</name>
<sequence>MEEVNGKTRASLIDPHGHHLADALPKIRGLVRFYEAHPDAWFRMEAVSMFDGVIHGLDLTDTVVRERIAEALSAEELYLDDSVSFVYTP</sequence>
<protein>
    <submittedName>
        <fullName evidence="1">Uncharacterized protein</fullName>
    </submittedName>
</protein>
<reference evidence="1 2" key="1">
    <citation type="submission" date="2020-08" db="EMBL/GenBank/DDBJ databases">
        <title>A Genomic Blueprint of the Chicken Gut Microbiome.</title>
        <authorList>
            <person name="Gilroy R."/>
            <person name="Ravi A."/>
            <person name="Getino M."/>
            <person name="Pursley I."/>
            <person name="Horton D.L."/>
            <person name="Alikhan N.-F."/>
            <person name="Baker D."/>
            <person name="Gharbi K."/>
            <person name="Hall N."/>
            <person name="Watson M."/>
            <person name="Adriaenssens E.M."/>
            <person name="Foster-Nyarko E."/>
            <person name="Jarju S."/>
            <person name="Secka A."/>
            <person name="Antonio M."/>
            <person name="Oren A."/>
            <person name="Chaudhuri R."/>
            <person name="La Ragione R.M."/>
            <person name="Hildebrand F."/>
            <person name="Pallen M.J."/>
        </authorList>
    </citation>
    <scope>NUCLEOTIDE SEQUENCE [LARGE SCALE GENOMIC DNA]</scope>
    <source>
        <strain evidence="1 2">Sa1YVA5</strain>
    </source>
</reference>
<proteinExistence type="predicted"/>
<dbReference type="Proteomes" id="UP000650224">
    <property type="component" value="Unassembled WGS sequence"/>
</dbReference>